<accession>D8GN51</accession>
<dbReference type="EMBL" id="CP001666">
    <property type="protein sequence ID" value="ADK13675.1"/>
    <property type="molecule type" value="Genomic_DNA"/>
</dbReference>
<dbReference type="AlphaFoldDB" id="D8GN51"/>
<dbReference type="KEGG" id="clj:CLJU_c05930"/>
<dbReference type="HOGENOM" id="CLU_096028_0_0_9"/>
<keyword evidence="1" id="KW-0472">Membrane</keyword>
<organism evidence="3 4">
    <name type="scientific">Clostridium ljungdahlii (strain ATCC 55383 / DSM 13528 / PETC)</name>
    <dbReference type="NCBI Taxonomy" id="748727"/>
    <lineage>
        <taxon>Bacteria</taxon>
        <taxon>Bacillati</taxon>
        <taxon>Bacillota</taxon>
        <taxon>Clostridia</taxon>
        <taxon>Eubacteriales</taxon>
        <taxon>Clostridiaceae</taxon>
        <taxon>Clostridium</taxon>
    </lineage>
</organism>
<feature type="transmembrane region" description="Helical" evidence="1">
    <location>
        <begin position="121"/>
        <end position="142"/>
    </location>
</feature>
<evidence type="ECO:0000256" key="1">
    <source>
        <dbReference type="SAM" id="Phobius"/>
    </source>
</evidence>
<evidence type="ECO:0000313" key="3">
    <source>
        <dbReference type="EMBL" id="ADK13675.1"/>
    </source>
</evidence>
<protein>
    <recommendedName>
        <fullName evidence="2">VanZ-like domain-containing protein</fullName>
    </recommendedName>
</protein>
<evidence type="ECO:0000259" key="2">
    <source>
        <dbReference type="Pfam" id="PF04892"/>
    </source>
</evidence>
<gene>
    <name evidence="3" type="ordered locus">CLJU_c05930</name>
</gene>
<dbReference type="Proteomes" id="UP000001656">
    <property type="component" value="Chromosome"/>
</dbReference>
<dbReference type="Pfam" id="PF04892">
    <property type="entry name" value="VanZ"/>
    <property type="match status" value="1"/>
</dbReference>
<reference evidence="3 4" key="1">
    <citation type="journal article" date="2010" name="Proc. Natl. Acad. Sci. U.S.A.">
        <title>Clostridium ljungdahlii represents a microbial production platform based on syngas.</title>
        <authorList>
            <person name="Kopke M."/>
            <person name="Held C."/>
            <person name="Hujer S."/>
            <person name="Liesegang H."/>
            <person name="Wiezer A."/>
            <person name="Wollherr A."/>
            <person name="Ehrenreich A."/>
            <person name="Liebl W."/>
            <person name="Gottschalk G."/>
            <person name="Durre P."/>
        </authorList>
    </citation>
    <scope>NUCLEOTIDE SEQUENCE [LARGE SCALE GENOMIC DNA]</scope>
    <source>
        <strain evidence="4">ATCC 55383 / DSM 13528 / PETC</strain>
    </source>
</reference>
<dbReference type="PIRSF" id="PIRSF019083">
    <property type="entry name" value="UCP019083_VanZ"/>
    <property type="match status" value="1"/>
</dbReference>
<dbReference type="InterPro" id="IPR016747">
    <property type="entry name" value="Phosphotransbutyrylase"/>
</dbReference>
<dbReference type="eggNOG" id="COG5652">
    <property type="taxonomic scope" value="Bacteria"/>
</dbReference>
<sequence length="193" mass="22394">MTSIKKIILIILCILWMGFIFYNSSNNGDISNQRSYNILDNLRKEYRQIKENKIVSKDVNSNVQIKTQKDQAKSAYVNPTDNREEKLNLIIRKNAHAFEYFILAILVSGVLFEFNVKGAKALIYIMFVCLFYAVMDEFHQAFVPGRSSLVSDVLIDFLGSLIGIFIFYTIYYLVHKIKSRQKGSLISFKQVFF</sequence>
<keyword evidence="1" id="KW-0812">Transmembrane</keyword>
<feature type="transmembrane region" description="Helical" evidence="1">
    <location>
        <begin position="7"/>
        <end position="25"/>
    </location>
</feature>
<evidence type="ECO:0000313" key="4">
    <source>
        <dbReference type="Proteomes" id="UP000001656"/>
    </source>
</evidence>
<name>D8GN51_CLOLD</name>
<dbReference type="NCBIfam" id="NF037970">
    <property type="entry name" value="vanZ_1"/>
    <property type="match status" value="1"/>
</dbReference>
<feature type="transmembrane region" description="Helical" evidence="1">
    <location>
        <begin position="154"/>
        <end position="174"/>
    </location>
</feature>
<feature type="transmembrane region" description="Helical" evidence="1">
    <location>
        <begin position="97"/>
        <end position="114"/>
    </location>
</feature>
<keyword evidence="1" id="KW-1133">Transmembrane helix</keyword>
<dbReference type="STRING" id="748727.CLJU_c05930"/>
<dbReference type="InterPro" id="IPR006976">
    <property type="entry name" value="VanZ-like"/>
</dbReference>
<feature type="domain" description="VanZ-like" evidence="2">
    <location>
        <begin position="10"/>
        <end position="170"/>
    </location>
</feature>
<proteinExistence type="predicted"/>